<dbReference type="Proteomes" id="UP000295097">
    <property type="component" value="Unassembled WGS sequence"/>
</dbReference>
<organism evidence="1 2">
    <name type="scientific">Martelella mediterranea</name>
    <dbReference type="NCBI Taxonomy" id="293089"/>
    <lineage>
        <taxon>Bacteria</taxon>
        <taxon>Pseudomonadati</taxon>
        <taxon>Pseudomonadota</taxon>
        <taxon>Alphaproteobacteria</taxon>
        <taxon>Hyphomicrobiales</taxon>
        <taxon>Aurantimonadaceae</taxon>
        <taxon>Martelella</taxon>
    </lineage>
</organism>
<dbReference type="RefSeq" id="WP_132311756.1">
    <property type="nucleotide sequence ID" value="NZ_SMAR01000017.1"/>
</dbReference>
<reference evidence="1 2" key="1">
    <citation type="submission" date="2019-03" db="EMBL/GenBank/DDBJ databases">
        <title>Freshwater and sediment microbial communities from various areas in North America, analyzing microbe dynamics in response to fracking.</title>
        <authorList>
            <person name="Lamendella R."/>
        </authorList>
    </citation>
    <scope>NUCLEOTIDE SEQUENCE [LARGE SCALE GENOMIC DNA]</scope>
    <source>
        <strain evidence="1 2">175.2</strain>
    </source>
</reference>
<name>A0A4R3NQR6_9HYPH</name>
<dbReference type="AlphaFoldDB" id="A0A4R3NQR6"/>
<gene>
    <name evidence="1" type="ORF">EDC90_10173</name>
</gene>
<proteinExistence type="predicted"/>
<dbReference type="EMBL" id="SMAR01000017">
    <property type="protein sequence ID" value="TCT37614.1"/>
    <property type="molecule type" value="Genomic_DNA"/>
</dbReference>
<comment type="caution">
    <text evidence="1">The sequence shown here is derived from an EMBL/GenBank/DDBJ whole genome shotgun (WGS) entry which is preliminary data.</text>
</comment>
<keyword evidence="2" id="KW-1185">Reference proteome</keyword>
<evidence type="ECO:0000313" key="1">
    <source>
        <dbReference type="EMBL" id="TCT37614.1"/>
    </source>
</evidence>
<protein>
    <submittedName>
        <fullName evidence="1">Uncharacterized protein</fullName>
    </submittedName>
</protein>
<sequence>MFERGISANEILEKVRPSEHSHHFTDTLRGEVNALSNVARKHPAASGSTLAAVSLVAFGLGFLAGHLESDARKPVKTFFKKRRRRFGRGARRGPFA</sequence>
<evidence type="ECO:0000313" key="2">
    <source>
        <dbReference type="Proteomes" id="UP000295097"/>
    </source>
</evidence>
<accession>A0A4R3NQR6</accession>